<dbReference type="OrthoDB" id="6397737at2"/>
<proteinExistence type="predicted"/>
<accession>A0A1G8VVG9</accession>
<sequence>MQLQHNLICTWFLSLLVLSVPASATEKEPGGFVDIVTREYTIEGPKSLGLGWHNFRFRNQGGQAHFVSIYKMSEGKDLEDQLAEVAPVFDPLMNGLRSGELTKADIGPFLQEHLPPWGLQMGHVGGPGLMAPGKTSHTAIRFDEPGIYLMECYVKGPDGNWHTMMGMLKQLEITGNRSAGIEPQATSKVAVSNSGIEAPGTLTAGKQTFRIDFLEAPPGPFPFDVHIARLEEDTDMDRVVHWMDWTNVGGLRAPAPVEFLGGMEHMQAGRHGYVTVDLDPGQYLWISRTNAARMQARFTVK</sequence>
<feature type="signal peptide" evidence="1">
    <location>
        <begin position="1"/>
        <end position="24"/>
    </location>
</feature>
<evidence type="ECO:0000313" key="2">
    <source>
        <dbReference type="EMBL" id="SDJ70088.1"/>
    </source>
</evidence>
<dbReference type="EMBL" id="FNFH01000001">
    <property type="protein sequence ID" value="SDJ70088.1"/>
    <property type="molecule type" value="Genomic_DNA"/>
</dbReference>
<feature type="chain" id="PRO_5011603486" description="Secreted protein" evidence="1">
    <location>
        <begin position="25"/>
        <end position="301"/>
    </location>
</feature>
<keyword evidence="1" id="KW-0732">Signal</keyword>
<dbReference type="STRING" id="658219.SAMN05216212_0754"/>
<organism evidence="2 3">
    <name type="scientific">Microbulbifer yueqingensis</name>
    <dbReference type="NCBI Taxonomy" id="658219"/>
    <lineage>
        <taxon>Bacteria</taxon>
        <taxon>Pseudomonadati</taxon>
        <taxon>Pseudomonadota</taxon>
        <taxon>Gammaproteobacteria</taxon>
        <taxon>Cellvibrionales</taxon>
        <taxon>Microbulbiferaceae</taxon>
        <taxon>Microbulbifer</taxon>
    </lineage>
</organism>
<keyword evidence="3" id="KW-1185">Reference proteome</keyword>
<protein>
    <recommendedName>
        <fullName evidence="4">Secreted protein</fullName>
    </recommendedName>
</protein>
<name>A0A1G8VVG9_9GAMM</name>
<evidence type="ECO:0008006" key="4">
    <source>
        <dbReference type="Google" id="ProtNLM"/>
    </source>
</evidence>
<dbReference type="RefSeq" id="WP_091508403.1">
    <property type="nucleotide sequence ID" value="NZ_FNFH01000001.1"/>
</dbReference>
<dbReference type="SUPFAM" id="SSF49503">
    <property type="entry name" value="Cupredoxins"/>
    <property type="match status" value="1"/>
</dbReference>
<dbReference type="Proteomes" id="UP000199305">
    <property type="component" value="Unassembled WGS sequence"/>
</dbReference>
<evidence type="ECO:0000313" key="3">
    <source>
        <dbReference type="Proteomes" id="UP000199305"/>
    </source>
</evidence>
<evidence type="ECO:0000256" key="1">
    <source>
        <dbReference type="SAM" id="SignalP"/>
    </source>
</evidence>
<dbReference type="InterPro" id="IPR008972">
    <property type="entry name" value="Cupredoxin"/>
</dbReference>
<reference evidence="3" key="1">
    <citation type="submission" date="2016-10" db="EMBL/GenBank/DDBJ databases">
        <authorList>
            <person name="Varghese N."/>
            <person name="Submissions S."/>
        </authorList>
    </citation>
    <scope>NUCLEOTIDE SEQUENCE [LARGE SCALE GENOMIC DNA]</scope>
    <source>
        <strain evidence="3">CGMCC 1.10658</strain>
    </source>
</reference>
<gene>
    <name evidence="2" type="ORF">SAMN05216212_0754</name>
</gene>
<dbReference type="AlphaFoldDB" id="A0A1G8VVG9"/>